<protein>
    <recommendedName>
        <fullName evidence="5">Hydrophobin</fullName>
    </recommendedName>
</protein>
<dbReference type="Proteomes" id="UP000663845">
    <property type="component" value="Unassembled WGS sequence"/>
</dbReference>
<sequence length="147" mass="15567">MEMSKCLCVLIIAVIVIAANASPFRERRSGGNYQRSGNTNVNYQQTNITNTNNNCNGANQVCCNNYAESKTNNRGKRNSGSWGNPDFYVNHPTNSNKQIGCYNGATNGTSGDQTTGCSTNQSCCQGNTDSTGSIASISCSNVNLGGN</sequence>
<evidence type="ECO:0000313" key="4">
    <source>
        <dbReference type="Proteomes" id="UP000663844"/>
    </source>
</evidence>
<evidence type="ECO:0000313" key="3">
    <source>
        <dbReference type="EMBL" id="CAF3853358.1"/>
    </source>
</evidence>
<dbReference type="AlphaFoldDB" id="A0A819EPK6"/>
<reference evidence="3" key="1">
    <citation type="submission" date="2021-02" db="EMBL/GenBank/DDBJ databases">
        <authorList>
            <person name="Nowell W R."/>
        </authorList>
    </citation>
    <scope>NUCLEOTIDE SEQUENCE</scope>
</reference>
<feature type="signal peptide" evidence="1">
    <location>
        <begin position="1"/>
        <end position="21"/>
    </location>
</feature>
<dbReference type="Proteomes" id="UP000663844">
    <property type="component" value="Unassembled WGS sequence"/>
</dbReference>
<accession>A0A819EPK6</accession>
<evidence type="ECO:0000313" key="2">
    <source>
        <dbReference type="EMBL" id="CAF1389505.1"/>
    </source>
</evidence>
<dbReference type="EMBL" id="CAJNOG010000963">
    <property type="protein sequence ID" value="CAF1389505.1"/>
    <property type="molecule type" value="Genomic_DNA"/>
</dbReference>
<organism evidence="3 4">
    <name type="scientific">Adineta steineri</name>
    <dbReference type="NCBI Taxonomy" id="433720"/>
    <lineage>
        <taxon>Eukaryota</taxon>
        <taxon>Metazoa</taxon>
        <taxon>Spiralia</taxon>
        <taxon>Gnathifera</taxon>
        <taxon>Rotifera</taxon>
        <taxon>Eurotatoria</taxon>
        <taxon>Bdelloidea</taxon>
        <taxon>Adinetida</taxon>
        <taxon>Adinetidae</taxon>
        <taxon>Adineta</taxon>
    </lineage>
</organism>
<name>A0A819EPK6_9BILA</name>
<feature type="chain" id="PRO_5036235075" description="Hydrophobin" evidence="1">
    <location>
        <begin position="22"/>
        <end position="147"/>
    </location>
</feature>
<comment type="caution">
    <text evidence="3">The sequence shown here is derived from an EMBL/GenBank/DDBJ whole genome shotgun (WGS) entry which is preliminary data.</text>
</comment>
<proteinExistence type="predicted"/>
<evidence type="ECO:0008006" key="5">
    <source>
        <dbReference type="Google" id="ProtNLM"/>
    </source>
</evidence>
<keyword evidence="1" id="KW-0732">Signal</keyword>
<dbReference type="EMBL" id="CAJOAZ010001759">
    <property type="protein sequence ID" value="CAF3853358.1"/>
    <property type="molecule type" value="Genomic_DNA"/>
</dbReference>
<gene>
    <name evidence="2" type="ORF">JYZ213_LOCUS37123</name>
    <name evidence="3" type="ORF">OXD698_LOCUS21393</name>
</gene>
<evidence type="ECO:0000256" key="1">
    <source>
        <dbReference type="SAM" id="SignalP"/>
    </source>
</evidence>